<protein>
    <submittedName>
        <fullName evidence="4">Type IV pilus assembly PilZ</fullName>
    </submittedName>
</protein>
<name>A0A0L6W5Q7_9FIRM</name>
<dbReference type="EMBL" id="LGTE01000002">
    <property type="protein sequence ID" value="KNZ70865.1"/>
    <property type="molecule type" value="Genomic_DNA"/>
</dbReference>
<dbReference type="Pfam" id="PF12945">
    <property type="entry name" value="PilZNR"/>
    <property type="match status" value="1"/>
</dbReference>
<evidence type="ECO:0000259" key="2">
    <source>
        <dbReference type="Pfam" id="PF07238"/>
    </source>
</evidence>
<evidence type="ECO:0000313" key="5">
    <source>
        <dbReference type="Proteomes" id="UP000037175"/>
    </source>
</evidence>
<dbReference type="GO" id="GO:0035438">
    <property type="term" value="F:cyclic-di-GMP binding"/>
    <property type="evidence" value="ECO:0007669"/>
    <property type="project" value="InterPro"/>
</dbReference>
<keyword evidence="1" id="KW-1133">Transmembrane helix</keyword>
<proteinExistence type="predicted"/>
<gene>
    <name evidence="4" type="ORF">Tfer_0545</name>
</gene>
<keyword evidence="1" id="KW-0472">Membrane</keyword>
<dbReference type="InterPro" id="IPR009875">
    <property type="entry name" value="PilZ_domain"/>
</dbReference>
<organism evidence="4 5">
    <name type="scientific">Thermincola ferriacetica</name>
    <dbReference type="NCBI Taxonomy" id="281456"/>
    <lineage>
        <taxon>Bacteria</taxon>
        <taxon>Bacillati</taxon>
        <taxon>Bacillota</taxon>
        <taxon>Clostridia</taxon>
        <taxon>Eubacteriales</taxon>
        <taxon>Thermincolaceae</taxon>
        <taxon>Thermincola</taxon>
    </lineage>
</organism>
<evidence type="ECO:0000313" key="4">
    <source>
        <dbReference type="EMBL" id="KNZ70865.1"/>
    </source>
</evidence>
<evidence type="ECO:0000259" key="3">
    <source>
        <dbReference type="Pfam" id="PF12945"/>
    </source>
</evidence>
<dbReference type="Pfam" id="PF07238">
    <property type="entry name" value="PilZ"/>
    <property type="match status" value="1"/>
</dbReference>
<reference evidence="5" key="1">
    <citation type="submission" date="2015-07" db="EMBL/GenBank/DDBJ databases">
        <title>Complete Genome of Thermincola ferriacetica strain Z-0001T.</title>
        <authorList>
            <person name="Lusk B."/>
            <person name="Badalamenti J.P."/>
            <person name="Parameswaran P."/>
            <person name="Bond D.R."/>
            <person name="Torres C.I."/>
        </authorList>
    </citation>
    <scope>NUCLEOTIDE SEQUENCE [LARGE SCALE GENOMIC DNA]</scope>
    <source>
        <strain evidence="5">Z-0001</strain>
    </source>
</reference>
<feature type="domain" description="Type III secretion system flagellar brake protein YcgR PilZN" evidence="3">
    <location>
        <begin position="42"/>
        <end position="125"/>
    </location>
</feature>
<dbReference type="Proteomes" id="UP000037175">
    <property type="component" value="Unassembled WGS sequence"/>
</dbReference>
<accession>A0A0L6W5Q7</accession>
<dbReference type="AlphaFoldDB" id="A0A0L6W5Q7"/>
<feature type="domain" description="PilZ" evidence="2">
    <location>
        <begin position="132"/>
        <end position="241"/>
    </location>
</feature>
<keyword evidence="5" id="KW-1185">Reference proteome</keyword>
<dbReference type="InterPro" id="IPR009926">
    <property type="entry name" value="T3SS_YcgR_PilZN"/>
</dbReference>
<keyword evidence="1" id="KW-0812">Transmembrane</keyword>
<sequence>MLSPVELSPFLTDFPIFLVSVVLWLVLSKERSFAMGTFGPIRINQPIEIEVNFSLGINKFKSRVEGITEKNLIVAAPMVNGQIVPLKIGTQVTVSYLDNAALYTFDTVVLATDLKPVPTLTLDKPYNIKRVQRRNFVRIDAKIPMTFCLLKENLEKNSDFYYATTIDISGGGIMFSTENPLHLGDLLEIHMAFPDGVNVLAIGKVVRVIKNGQGDQQMYSVGIEFNIIEESERDKIIRYIFNQQRELRRKGLL</sequence>
<feature type="transmembrane region" description="Helical" evidence="1">
    <location>
        <begin position="6"/>
        <end position="27"/>
    </location>
</feature>
<dbReference type="Gene3D" id="2.40.10.220">
    <property type="entry name" value="predicted glycosyltransferase like domains"/>
    <property type="match status" value="1"/>
</dbReference>
<comment type="caution">
    <text evidence="4">The sequence shown here is derived from an EMBL/GenBank/DDBJ whole genome shotgun (WGS) entry which is preliminary data.</text>
</comment>
<dbReference type="SUPFAM" id="SSF141371">
    <property type="entry name" value="PilZ domain-like"/>
    <property type="match status" value="2"/>
</dbReference>
<evidence type="ECO:0000256" key="1">
    <source>
        <dbReference type="SAM" id="Phobius"/>
    </source>
</evidence>